<feature type="compositionally biased region" description="Low complexity" evidence="1">
    <location>
        <begin position="72"/>
        <end position="82"/>
    </location>
</feature>
<keyword evidence="4" id="KW-1185">Reference proteome</keyword>
<reference evidence="3 4" key="1">
    <citation type="journal article" date="2025" name="Microbiol. Resour. Announc.">
        <title>Draft genome sequences for Neonectria magnoliae and Neonectria punicea, canker pathogens of Liriodendron tulipifera and Acer saccharum in West Virginia.</title>
        <authorList>
            <person name="Petronek H.M."/>
            <person name="Kasson M.T."/>
            <person name="Metheny A.M."/>
            <person name="Stauder C.M."/>
            <person name="Lovett B."/>
            <person name="Lynch S.C."/>
            <person name="Garnas J.R."/>
            <person name="Kasson L.R."/>
            <person name="Stajich J.E."/>
        </authorList>
    </citation>
    <scope>NUCLEOTIDE SEQUENCE [LARGE SCALE GENOMIC DNA]</scope>
    <source>
        <strain evidence="3 4">NRRL 64651</strain>
    </source>
</reference>
<accession>A0ABR1IB37</accession>
<proteinExistence type="predicted"/>
<evidence type="ECO:0000256" key="1">
    <source>
        <dbReference type="SAM" id="MobiDB-lite"/>
    </source>
</evidence>
<dbReference type="EMBL" id="JAZAVK010000017">
    <property type="protein sequence ID" value="KAK7430751.1"/>
    <property type="molecule type" value="Genomic_DNA"/>
</dbReference>
<protein>
    <recommendedName>
        <fullName evidence="2">PD-(D/E)XK nuclease-like domain-containing protein</fullName>
    </recommendedName>
</protein>
<sequence length="345" mass="38160">MSDALVLDWLNDIPPSAAIAPPVPPTRKRSRHPLPPTPTRSDSMPNLDEGPSKRQHMDETTPRPNRKRIQMSDSGSSHSFASRSERSGRSSPRKHLNALECSDEGVVVRGLASLVDPPPRLAGLLKDMRSISRGRGILCSSARSDFTTHPDSALSEMGDDEACFSATRSALGHVPDPASIIAVLNSAVECEENLHAESTWNMLVHSEVLRLALQPPDSAPFSNLINYMPCSTAAIIPRYLPASSPSKKIDFCVYIDPRLDPSPTAQSGIHTTRIRLPEQVFNHTDYYPLRQRPIALPIETKKTGEGWDGATLQLGVWQAAHWNFLRLLLWDDDSLSRRATPYWVI</sequence>
<feature type="domain" description="PD-(D/E)XK nuclease-like" evidence="2">
    <location>
        <begin position="156"/>
        <end position="331"/>
    </location>
</feature>
<gene>
    <name evidence="3" type="ORF">QQZ08_002795</name>
</gene>
<dbReference type="Pfam" id="PF20516">
    <property type="entry name" value="PDDEXK_12"/>
    <property type="match status" value="1"/>
</dbReference>
<name>A0ABR1IB37_9HYPO</name>
<evidence type="ECO:0000313" key="4">
    <source>
        <dbReference type="Proteomes" id="UP001498421"/>
    </source>
</evidence>
<evidence type="ECO:0000313" key="3">
    <source>
        <dbReference type="EMBL" id="KAK7430751.1"/>
    </source>
</evidence>
<dbReference type="Proteomes" id="UP001498421">
    <property type="component" value="Unassembled WGS sequence"/>
</dbReference>
<dbReference type="InterPro" id="IPR046797">
    <property type="entry name" value="PDDEXK_12"/>
</dbReference>
<evidence type="ECO:0000259" key="2">
    <source>
        <dbReference type="Pfam" id="PF20516"/>
    </source>
</evidence>
<feature type="region of interest" description="Disordered" evidence="1">
    <location>
        <begin position="12"/>
        <end position="97"/>
    </location>
</feature>
<organism evidence="3 4">
    <name type="scientific">Neonectria magnoliae</name>
    <dbReference type="NCBI Taxonomy" id="2732573"/>
    <lineage>
        <taxon>Eukaryota</taxon>
        <taxon>Fungi</taxon>
        <taxon>Dikarya</taxon>
        <taxon>Ascomycota</taxon>
        <taxon>Pezizomycotina</taxon>
        <taxon>Sordariomycetes</taxon>
        <taxon>Hypocreomycetidae</taxon>
        <taxon>Hypocreales</taxon>
        <taxon>Nectriaceae</taxon>
        <taxon>Neonectria</taxon>
    </lineage>
</organism>
<feature type="compositionally biased region" description="Basic and acidic residues" evidence="1">
    <location>
        <begin position="50"/>
        <end position="61"/>
    </location>
</feature>
<comment type="caution">
    <text evidence="3">The sequence shown here is derived from an EMBL/GenBank/DDBJ whole genome shotgun (WGS) entry which is preliminary data.</text>
</comment>